<evidence type="ECO:0000256" key="4">
    <source>
        <dbReference type="ARBA" id="ARBA00022630"/>
    </source>
</evidence>
<sequence>MQIWLGQTDASHFPNGCALTIGNFDGVHLGHQHILARLQHEADARGLPAVVMVFEPQPKEYFSRLMGKELPPRLSPMRDKMRLISKIHPHIKGVNVRRFNSEFAGIPAQSFIDEVLIGQLNVKYLLIGDDFCFGAKRQGNFALLKEQTAFVTENTSSIMVENTRASSTVIREALSQGDLGLAERLLGHPYVLSGHVKHGAKLGRTLGCPTANVHLPPLLFPLSGVYVVEVMGSFGKRRGVASFGLNPTVTDSRNQKCEVHLFDWHESLYGQRIQVAFKHKLRDEWKFDSLEALQHQIHVDMSQARAWGEA</sequence>
<dbReference type="PIRSF" id="PIRSF004491">
    <property type="entry name" value="FAD_Synth"/>
    <property type="match status" value="1"/>
</dbReference>
<dbReference type="Gene3D" id="3.40.50.620">
    <property type="entry name" value="HUPs"/>
    <property type="match status" value="1"/>
</dbReference>
<evidence type="ECO:0000256" key="7">
    <source>
        <dbReference type="ARBA" id="ARBA00022695"/>
    </source>
</evidence>
<dbReference type="PANTHER" id="PTHR22749:SF6">
    <property type="entry name" value="RIBOFLAVIN KINASE"/>
    <property type="match status" value="1"/>
</dbReference>
<evidence type="ECO:0000259" key="16">
    <source>
        <dbReference type="SMART" id="SM00904"/>
    </source>
</evidence>
<evidence type="ECO:0000256" key="8">
    <source>
        <dbReference type="ARBA" id="ARBA00022741"/>
    </source>
</evidence>
<dbReference type="SUPFAM" id="SSF82114">
    <property type="entry name" value="Riboflavin kinase-like"/>
    <property type="match status" value="1"/>
</dbReference>
<keyword evidence="12" id="KW-0511">Multifunctional enzyme</keyword>
<dbReference type="InterPro" id="IPR015865">
    <property type="entry name" value="Riboflavin_kinase_bac/euk"/>
</dbReference>
<comment type="catalytic activity">
    <reaction evidence="14 15">
        <text>FMN + ATP + H(+) = FAD + diphosphate</text>
        <dbReference type="Rhea" id="RHEA:17237"/>
        <dbReference type="ChEBI" id="CHEBI:15378"/>
        <dbReference type="ChEBI" id="CHEBI:30616"/>
        <dbReference type="ChEBI" id="CHEBI:33019"/>
        <dbReference type="ChEBI" id="CHEBI:57692"/>
        <dbReference type="ChEBI" id="CHEBI:58210"/>
        <dbReference type="EC" id="2.7.7.2"/>
    </reaction>
</comment>
<protein>
    <recommendedName>
        <fullName evidence="15">Riboflavin biosynthesis protein</fullName>
    </recommendedName>
    <domain>
        <recommendedName>
            <fullName evidence="15">Riboflavin kinase</fullName>
            <ecNumber evidence="15">2.7.1.26</ecNumber>
        </recommendedName>
        <alternativeName>
            <fullName evidence="15">Flavokinase</fullName>
        </alternativeName>
    </domain>
    <domain>
        <recommendedName>
            <fullName evidence="15">FMN adenylyltransferase</fullName>
            <ecNumber evidence="15">2.7.7.2</ecNumber>
        </recommendedName>
        <alternativeName>
            <fullName evidence="15">FAD pyrophosphorylase</fullName>
        </alternativeName>
        <alternativeName>
            <fullName evidence="15">FAD synthase</fullName>
        </alternativeName>
    </domain>
</protein>
<dbReference type="InterPro" id="IPR023468">
    <property type="entry name" value="Riboflavin_kinase"/>
</dbReference>
<comment type="similarity">
    <text evidence="15">Belongs to the ribF family.</text>
</comment>
<dbReference type="InterPro" id="IPR014729">
    <property type="entry name" value="Rossmann-like_a/b/a_fold"/>
</dbReference>
<dbReference type="NCBIfam" id="TIGR00083">
    <property type="entry name" value="ribF"/>
    <property type="match status" value="1"/>
</dbReference>
<dbReference type="InterPro" id="IPR015864">
    <property type="entry name" value="FAD_synthase"/>
</dbReference>
<keyword evidence="5 15" id="KW-0288">FMN</keyword>
<dbReference type="EC" id="2.7.7.2" evidence="15"/>
<dbReference type="PANTHER" id="PTHR22749">
    <property type="entry name" value="RIBOFLAVIN KINASE/FMN ADENYLYLTRANSFERASE"/>
    <property type="match status" value="1"/>
</dbReference>
<dbReference type="GO" id="GO:0003919">
    <property type="term" value="F:FMN adenylyltransferase activity"/>
    <property type="evidence" value="ECO:0007669"/>
    <property type="project" value="UniProtKB-EC"/>
</dbReference>
<dbReference type="Pfam" id="PF01687">
    <property type="entry name" value="Flavokinase"/>
    <property type="match status" value="1"/>
</dbReference>
<evidence type="ECO:0000313" key="18">
    <source>
        <dbReference type="Proteomes" id="UP000832011"/>
    </source>
</evidence>
<evidence type="ECO:0000256" key="12">
    <source>
        <dbReference type="ARBA" id="ARBA00023268"/>
    </source>
</evidence>
<dbReference type="InterPro" id="IPR002606">
    <property type="entry name" value="Riboflavin_kinase_bac"/>
</dbReference>
<evidence type="ECO:0000256" key="10">
    <source>
        <dbReference type="ARBA" id="ARBA00022827"/>
    </source>
</evidence>
<keyword evidence="11 15" id="KW-0067">ATP-binding</keyword>
<dbReference type="Proteomes" id="UP000832011">
    <property type="component" value="Chromosome"/>
</dbReference>
<evidence type="ECO:0000256" key="14">
    <source>
        <dbReference type="ARBA" id="ARBA00049494"/>
    </source>
</evidence>
<proteinExistence type="inferred from homology"/>
<dbReference type="Pfam" id="PF06574">
    <property type="entry name" value="FAD_syn"/>
    <property type="match status" value="1"/>
</dbReference>
<evidence type="ECO:0000256" key="3">
    <source>
        <dbReference type="ARBA" id="ARBA00005201"/>
    </source>
</evidence>
<evidence type="ECO:0000256" key="5">
    <source>
        <dbReference type="ARBA" id="ARBA00022643"/>
    </source>
</evidence>
<dbReference type="NCBIfam" id="NF004163">
    <property type="entry name" value="PRK05627.1-6"/>
    <property type="match status" value="1"/>
</dbReference>
<feature type="domain" description="Riboflavin kinase" evidence="16">
    <location>
        <begin position="185"/>
        <end position="309"/>
    </location>
</feature>
<accession>A0ABY4E582</accession>
<evidence type="ECO:0000256" key="11">
    <source>
        <dbReference type="ARBA" id="ARBA00022840"/>
    </source>
</evidence>
<comment type="function">
    <text evidence="1">Catalyzes the phosphorylation of riboflavin to FMN followed by the adenylation of FMN to FAD.</text>
</comment>
<evidence type="ECO:0000256" key="6">
    <source>
        <dbReference type="ARBA" id="ARBA00022679"/>
    </source>
</evidence>
<keyword evidence="4 15" id="KW-0285">Flavoprotein</keyword>
<dbReference type="RefSeq" id="WP_058304799.1">
    <property type="nucleotide sequence ID" value="NZ_CABKVG010000005.1"/>
</dbReference>
<keyword evidence="6 15" id="KW-0808">Transferase</keyword>
<evidence type="ECO:0000256" key="9">
    <source>
        <dbReference type="ARBA" id="ARBA00022777"/>
    </source>
</evidence>
<name>A0ABY4E582_9NEIS</name>
<gene>
    <name evidence="17" type="primary">ribF</name>
    <name evidence="17" type="ORF">LVJ82_05710</name>
</gene>
<comment type="catalytic activity">
    <reaction evidence="13 15">
        <text>riboflavin + ATP = FMN + ADP + H(+)</text>
        <dbReference type="Rhea" id="RHEA:14357"/>
        <dbReference type="ChEBI" id="CHEBI:15378"/>
        <dbReference type="ChEBI" id="CHEBI:30616"/>
        <dbReference type="ChEBI" id="CHEBI:57986"/>
        <dbReference type="ChEBI" id="CHEBI:58210"/>
        <dbReference type="ChEBI" id="CHEBI:456216"/>
        <dbReference type="EC" id="2.7.1.26"/>
    </reaction>
</comment>
<dbReference type="Gene3D" id="2.40.30.30">
    <property type="entry name" value="Riboflavin kinase-like"/>
    <property type="match status" value="1"/>
</dbReference>
<dbReference type="EMBL" id="CP091511">
    <property type="protein sequence ID" value="UOO90469.1"/>
    <property type="molecule type" value="Genomic_DNA"/>
</dbReference>
<comment type="pathway">
    <text evidence="2 15">Cofactor biosynthesis; FAD biosynthesis; FAD from FMN: step 1/1.</text>
</comment>
<dbReference type="CDD" id="cd02064">
    <property type="entry name" value="FAD_synthetase_N"/>
    <property type="match status" value="1"/>
</dbReference>
<evidence type="ECO:0000256" key="2">
    <source>
        <dbReference type="ARBA" id="ARBA00004726"/>
    </source>
</evidence>
<keyword evidence="8 15" id="KW-0547">Nucleotide-binding</keyword>
<evidence type="ECO:0000313" key="17">
    <source>
        <dbReference type="EMBL" id="UOO90469.1"/>
    </source>
</evidence>
<keyword evidence="10 15" id="KW-0274">FAD</keyword>
<dbReference type="SMART" id="SM00904">
    <property type="entry name" value="Flavokinase"/>
    <property type="match status" value="1"/>
</dbReference>
<organism evidence="17 18">
    <name type="scientific">Vitreoscilla massiliensis</name>
    <dbReference type="NCBI Taxonomy" id="1689272"/>
    <lineage>
        <taxon>Bacteria</taxon>
        <taxon>Pseudomonadati</taxon>
        <taxon>Pseudomonadota</taxon>
        <taxon>Betaproteobacteria</taxon>
        <taxon>Neisseriales</taxon>
        <taxon>Neisseriaceae</taxon>
        <taxon>Vitreoscilla</taxon>
    </lineage>
</organism>
<keyword evidence="7 15" id="KW-0548">Nucleotidyltransferase</keyword>
<dbReference type="InterPro" id="IPR023465">
    <property type="entry name" value="Riboflavin_kinase_dom_sf"/>
</dbReference>
<keyword evidence="18" id="KW-1185">Reference proteome</keyword>
<dbReference type="SUPFAM" id="SSF52374">
    <property type="entry name" value="Nucleotidylyl transferase"/>
    <property type="match status" value="1"/>
</dbReference>
<evidence type="ECO:0000256" key="1">
    <source>
        <dbReference type="ARBA" id="ARBA00002121"/>
    </source>
</evidence>
<comment type="pathway">
    <text evidence="3 15">Cofactor biosynthesis; FMN biosynthesis; FMN from riboflavin (ATP route): step 1/1.</text>
</comment>
<dbReference type="GO" id="GO:0008531">
    <property type="term" value="F:riboflavin kinase activity"/>
    <property type="evidence" value="ECO:0007669"/>
    <property type="project" value="UniProtKB-EC"/>
</dbReference>
<evidence type="ECO:0000256" key="15">
    <source>
        <dbReference type="PIRNR" id="PIRNR004491"/>
    </source>
</evidence>
<dbReference type="NCBIfam" id="NF004159">
    <property type="entry name" value="PRK05627.1-2"/>
    <property type="match status" value="1"/>
</dbReference>
<evidence type="ECO:0000256" key="13">
    <source>
        <dbReference type="ARBA" id="ARBA00047880"/>
    </source>
</evidence>
<dbReference type="EC" id="2.7.1.26" evidence="15"/>
<reference evidence="17 18" key="1">
    <citation type="journal article" date="2022" name="Res Sq">
        <title>Evolution of multicellular longitudinally dividing oral cavity symbionts (Neisseriaceae).</title>
        <authorList>
            <person name="Nyongesa S."/>
            <person name="Weber P."/>
            <person name="Bernet E."/>
            <person name="Pullido F."/>
            <person name="Nieckarz M."/>
            <person name="Delaby M."/>
            <person name="Nieves C."/>
            <person name="Viehboeck T."/>
            <person name="Krause N."/>
            <person name="Rivera-Millot A."/>
            <person name="Nakamura A."/>
            <person name="Vischer N."/>
            <person name="VanNieuwenhze M."/>
            <person name="Brun Y."/>
            <person name="Cava F."/>
            <person name="Bulgheresi S."/>
            <person name="Veyrier F."/>
        </authorList>
    </citation>
    <scope>NUCLEOTIDE SEQUENCE [LARGE SCALE GENOMIC DNA]</scope>
    <source>
        <strain evidence="17 18">SN4</strain>
    </source>
</reference>
<keyword evidence="9 15" id="KW-0418">Kinase</keyword>